<dbReference type="Pfam" id="PF22725">
    <property type="entry name" value="GFO_IDH_MocA_C3"/>
    <property type="match status" value="1"/>
</dbReference>
<organism evidence="4 5">
    <name type="scientific">Xanthomonas boreopolis</name>
    <dbReference type="NCBI Taxonomy" id="86183"/>
    <lineage>
        <taxon>Bacteria</taxon>
        <taxon>Pseudomonadati</taxon>
        <taxon>Pseudomonadota</taxon>
        <taxon>Gammaproteobacteria</taxon>
        <taxon>Lysobacterales</taxon>
        <taxon>Lysobacteraceae</taxon>
        <taxon>Xanthomonas</taxon>
    </lineage>
</organism>
<dbReference type="GO" id="GO:0000166">
    <property type="term" value="F:nucleotide binding"/>
    <property type="evidence" value="ECO:0007669"/>
    <property type="project" value="InterPro"/>
</dbReference>
<evidence type="ECO:0000313" key="4">
    <source>
        <dbReference type="EMBL" id="GHH46861.1"/>
    </source>
</evidence>
<keyword evidence="5" id="KW-1185">Reference proteome</keyword>
<reference evidence="4" key="2">
    <citation type="submission" date="2020-09" db="EMBL/GenBank/DDBJ databases">
        <authorList>
            <person name="Sun Q."/>
            <person name="Ohkuma M."/>
        </authorList>
    </citation>
    <scope>NUCLEOTIDE SEQUENCE</scope>
    <source>
        <strain evidence="4">JCM 13306</strain>
    </source>
</reference>
<accession>A0A919F4L3</accession>
<keyword evidence="1" id="KW-0560">Oxidoreductase</keyword>
<gene>
    <name evidence="4" type="ORF">GCM10009090_02580</name>
</gene>
<dbReference type="SUPFAM" id="SSF55347">
    <property type="entry name" value="Glyceraldehyde-3-phosphate dehydrogenase-like, C-terminal domain"/>
    <property type="match status" value="1"/>
</dbReference>
<dbReference type="GO" id="GO:0016491">
    <property type="term" value="F:oxidoreductase activity"/>
    <property type="evidence" value="ECO:0007669"/>
    <property type="project" value="UniProtKB-KW"/>
</dbReference>
<name>A0A919F4L3_9XANT</name>
<dbReference type="Gene3D" id="3.40.50.720">
    <property type="entry name" value="NAD(P)-binding Rossmann-like Domain"/>
    <property type="match status" value="1"/>
</dbReference>
<comment type="caution">
    <text evidence="4">The sequence shown here is derived from an EMBL/GenBank/DDBJ whole genome shotgun (WGS) entry which is preliminary data.</text>
</comment>
<reference evidence="4" key="1">
    <citation type="journal article" date="2014" name="Int. J. Syst. Evol. Microbiol.">
        <title>Complete genome sequence of Corynebacterium casei LMG S-19264T (=DSM 44701T), isolated from a smear-ripened cheese.</title>
        <authorList>
            <consortium name="US DOE Joint Genome Institute (JGI-PGF)"/>
            <person name="Walter F."/>
            <person name="Albersmeier A."/>
            <person name="Kalinowski J."/>
            <person name="Ruckert C."/>
        </authorList>
    </citation>
    <scope>NUCLEOTIDE SEQUENCE</scope>
    <source>
        <strain evidence="4">JCM 13306</strain>
    </source>
</reference>
<dbReference type="InterPro" id="IPR000683">
    <property type="entry name" value="Gfo/Idh/MocA-like_OxRdtase_N"/>
</dbReference>
<dbReference type="Gene3D" id="3.30.360.10">
    <property type="entry name" value="Dihydrodipicolinate Reductase, domain 2"/>
    <property type="match status" value="1"/>
</dbReference>
<dbReference type="PANTHER" id="PTHR43818:SF11">
    <property type="entry name" value="BCDNA.GH03377"/>
    <property type="match status" value="1"/>
</dbReference>
<dbReference type="InterPro" id="IPR055170">
    <property type="entry name" value="GFO_IDH_MocA-like_dom"/>
</dbReference>
<sequence length="337" mass="36627">MNARLQAMPERPRLGFLGVGWIGCQRMQVLAESGEASVAAIADPHPGSLARAAEHAPQARRCRSVAELLEDDDLDGVVIATPSGAHALQAIAALERGLAVFCQKPLTRTAAEAEQVIEAARRADRLLDVDFSYRAVAGVPELRRQVQAGELGDIYAVDLVFHNAYGPDKAWFYELAQSGGGCVMDLGTHLVDLAQWICGACGHEDMSAALYAQGRLLDAPIDRVEDYAVAQWRLDNGTHVRLACSWRLPAGRGAVIQASFYGTRAGAALRNVGGSFYDFIVERFDGTARSNLAAPPDPWGGRTLVEWARRLRHDRRFDPAAVRLLQVARTVDAIYGR</sequence>
<feature type="domain" description="GFO/IDH/MocA-like oxidoreductase" evidence="3">
    <location>
        <begin position="141"/>
        <end position="265"/>
    </location>
</feature>
<dbReference type="RefSeq" id="WP_434028377.1">
    <property type="nucleotide sequence ID" value="NZ_BNBA01000001.1"/>
</dbReference>
<protein>
    <submittedName>
        <fullName evidence="4">Oxidoreductase</fullName>
    </submittedName>
</protein>
<dbReference type="EMBL" id="BNBA01000001">
    <property type="protein sequence ID" value="GHH46861.1"/>
    <property type="molecule type" value="Genomic_DNA"/>
</dbReference>
<proteinExistence type="predicted"/>
<dbReference type="InterPro" id="IPR050463">
    <property type="entry name" value="Gfo/Idh/MocA_oxidrdct_glycsds"/>
</dbReference>
<evidence type="ECO:0000256" key="1">
    <source>
        <dbReference type="ARBA" id="ARBA00023002"/>
    </source>
</evidence>
<dbReference type="AlphaFoldDB" id="A0A919F4L3"/>
<dbReference type="InterPro" id="IPR036291">
    <property type="entry name" value="NAD(P)-bd_dom_sf"/>
</dbReference>
<dbReference type="Pfam" id="PF01408">
    <property type="entry name" value="GFO_IDH_MocA"/>
    <property type="match status" value="1"/>
</dbReference>
<evidence type="ECO:0000259" key="2">
    <source>
        <dbReference type="Pfam" id="PF01408"/>
    </source>
</evidence>
<dbReference type="Proteomes" id="UP000623958">
    <property type="component" value="Unassembled WGS sequence"/>
</dbReference>
<dbReference type="PROSITE" id="PS51257">
    <property type="entry name" value="PROKAR_LIPOPROTEIN"/>
    <property type="match status" value="1"/>
</dbReference>
<dbReference type="PANTHER" id="PTHR43818">
    <property type="entry name" value="BCDNA.GH03377"/>
    <property type="match status" value="1"/>
</dbReference>
<evidence type="ECO:0000313" key="5">
    <source>
        <dbReference type="Proteomes" id="UP000623958"/>
    </source>
</evidence>
<evidence type="ECO:0000259" key="3">
    <source>
        <dbReference type="Pfam" id="PF22725"/>
    </source>
</evidence>
<feature type="domain" description="Gfo/Idh/MocA-like oxidoreductase N-terminal" evidence="2">
    <location>
        <begin position="13"/>
        <end position="130"/>
    </location>
</feature>
<dbReference type="SUPFAM" id="SSF51735">
    <property type="entry name" value="NAD(P)-binding Rossmann-fold domains"/>
    <property type="match status" value="1"/>
</dbReference>